<evidence type="ECO:0000256" key="7">
    <source>
        <dbReference type="ARBA" id="ARBA00022660"/>
    </source>
</evidence>
<evidence type="ECO:0000256" key="11">
    <source>
        <dbReference type="ARBA" id="ARBA00023136"/>
    </source>
</evidence>
<dbReference type="Pfam" id="PF05676">
    <property type="entry name" value="NDUF_B7"/>
    <property type="match status" value="1"/>
</dbReference>
<comment type="function">
    <text evidence="1">Accessory subunit of the mitochondrial membrane respiratory chain NADH dehydrogenase (Complex I), that is believed not to be involved in catalysis. Complex I functions in the transfer of electrons from NADH to the respiratory chain. The immediate electron acceptor for the enzyme is believed to be ubiquinone.</text>
</comment>
<evidence type="ECO:0000256" key="3">
    <source>
        <dbReference type="ARBA" id="ARBA00004637"/>
    </source>
</evidence>
<protein>
    <recommendedName>
        <fullName evidence="5">NADH dehydrogenase [ubiquinone] 1 beta subcomplex subunit 7</fullName>
    </recommendedName>
</protein>
<evidence type="ECO:0000256" key="6">
    <source>
        <dbReference type="ARBA" id="ARBA00022448"/>
    </source>
</evidence>
<evidence type="ECO:0000313" key="13">
    <source>
        <dbReference type="EMBL" id="KAK9808160.1"/>
    </source>
</evidence>
<dbReference type="AlphaFoldDB" id="A0AAW1PIB8"/>
<evidence type="ECO:0000256" key="5">
    <source>
        <dbReference type="ARBA" id="ARBA00018677"/>
    </source>
</evidence>
<keyword evidence="8" id="KW-0999">Mitochondrion inner membrane</keyword>
<evidence type="ECO:0000313" key="14">
    <source>
        <dbReference type="Proteomes" id="UP001465755"/>
    </source>
</evidence>
<name>A0AAW1PIB8_9CHLO</name>
<dbReference type="EMBL" id="JALJOQ010000026">
    <property type="protein sequence ID" value="KAK9808160.1"/>
    <property type="molecule type" value="Genomic_DNA"/>
</dbReference>
<keyword evidence="10" id="KW-0496">Mitochondrion</keyword>
<gene>
    <name evidence="13" type="ORF">WJX73_003485</name>
</gene>
<organism evidence="13 14">
    <name type="scientific">Symbiochloris irregularis</name>
    <dbReference type="NCBI Taxonomy" id="706552"/>
    <lineage>
        <taxon>Eukaryota</taxon>
        <taxon>Viridiplantae</taxon>
        <taxon>Chlorophyta</taxon>
        <taxon>core chlorophytes</taxon>
        <taxon>Trebouxiophyceae</taxon>
        <taxon>Trebouxiales</taxon>
        <taxon>Trebouxiaceae</taxon>
        <taxon>Symbiochloris</taxon>
    </lineage>
</organism>
<accession>A0AAW1PIB8</accession>
<evidence type="ECO:0000256" key="12">
    <source>
        <dbReference type="ARBA" id="ARBA00023157"/>
    </source>
</evidence>
<evidence type="ECO:0000256" key="1">
    <source>
        <dbReference type="ARBA" id="ARBA00003195"/>
    </source>
</evidence>
<comment type="subcellular location">
    <subcellularLocation>
        <location evidence="3">Mitochondrion inner membrane</location>
        <topology evidence="3">Peripheral membrane protein</topology>
    </subcellularLocation>
    <subcellularLocation>
        <location evidence="2">Mitochondrion intermembrane space</location>
    </subcellularLocation>
</comment>
<dbReference type="Proteomes" id="UP001465755">
    <property type="component" value="Unassembled WGS sequence"/>
</dbReference>
<comment type="caution">
    <text evidence="13">The sequence shown here is derived from an EMBL/GenBank/DDBJ whole genome shotgun (WGS) entry which is preliminary data.</text>
</comment>
<keyword evidence="6" id="KW-0813">Transport</keyword>
<evidence type="ECO:0000256" key="9">
    <source>
        <dbReference type="ARBA" id="ARBA00022982"/>
    </source>
</evidence>
<dbReference type="PROSITE" id="PS51808">
    <property type="entry name" value="CHCH"/>
    <property type="match status" value="1"/>
</dbReference>
<evidence type="ECO:0000256" key="2">
    <source>
        <dbReference type="ARBA" id="ARBA00004569"/>
    </source>
</evidence>
<dbReference type="GO" id="GO:0005758">
    <property type="term" value="C:mitochondrial intermembrane space"/>
    <property type="evidence" value="ECO:0007669"/>
    <property type="project" value="UniProtKB-SubCell"/>
</dbReference>
<evidence type="ECO:0000256" key="4">
    <source>
        <dbReference type="ARBA" id="ARBA00008006"/>
    </source>
</evidence>
<evidence type="ECO:0000256" key="8">
    <source>
        <dbReference type="ARBA" id="ARBA00022792"/>
    </source>
</evidence>
<keyword evidence="12" id="KW-1015">Disulfide bond</keyword>
<proteinExistence type="inferred from homology"/>
<keyword evidence="14" id="KW-1185">Reference proteome</keyword>
<dbReference type="GO" id="GO:0005743">
    <property type="term" value="C:mitochondrial inner membrane"/>
    <property type="evidence" value="ECO:0007669"/>
    <property type="project" value="UniProtKB-SubCell"/>
</dbReference>
<reference evidence="13 14" key="1">
    <citation type="journal article" date="2024" name="Nat. Commun.">
        <title>Phylogenomics reveals the evolutionary origins of lichenization in chlorophyte algae.</title>
        <authorList>
            <person name="Puginier C."/>
            <person name="Libourel C."/>
            <person name="Otte J."/>
            <person name="Skaloud P."/>
            <person name="Haon M."/>
            <person name="Grisel S."/>
            <person name="Petersen M."/>
            <person name="Berrin J.G."/>
            <person name="Delaux P.M."/>
            <person name="Dal Grande F."/>
            <person name="Keller J."/>
        </authorList>
    </citation>
    <scope>NUCLEOTIDE SEQUENCE [LARGE SCALE GENOMIC DNA]</scope>
    <source>
        <strain evidence="13 14">SAG 2036</strain>
    </source>
</reference>
<keyword evidence="7" id="KW-0679">Respiratory chain</keyword>
<keyword evidence="11" id="KW-0472">Membrane</keyword>
<sequence>MASTSPPRMVATQEEMKEAKLDVGHRDWCAHLAIPLNKCRRQEFYLPWKCEHERHVYDKCQYQEYKRRVELAKAKHAQKKK</sequence>
<dbReference type="PANTHER" id="PTHR20900:SF0">
    <property type="entry name" value="NADH DEHYDROGENASE [UBIQUINONE] 1 BETA SUBCOMPLEX SUBUNIT 7"/>
    <property type="match status" value="1"/>
</dbReference>
<comment type="similarity">
    <text evidence="4">Belongs to the complex I NDUFB7 subunit family.</text>
</comment>
<dbReference type="InterPro" id="IPR008698">
    <property type="entry name" value="NDUB7"/>
</dbReference>
<dbReference type="PANTHER" id="PTHR20900">
    <property type="entry name" value="NADH:UBIQUINONE OXIDOREDUCTASE B18-LIKE SUBUNIT"/>
    <property type="match status" value="1"/>
</dbReference>
<evidence type="ECO:0000256" key="10">
    <source>
        <dbReference type="ARBA" id="ARBA00023128"/>
    </source>
</evidence>
<keyword evidence="9" id="KW-0249">Electron transport</keyword>